<evidence type="ECO:0000256" key="1">
    <source>
        <dbReference type="SAM" id="SignalP"/>
    </source>
</evidence>
<accession>A0A101QIW9</accession>
<dbReference type="PROSITE" id="PS51257">
    <property type="entry name" value="PROKAR_LIPOPROTEIN"/>
    <property type="match status" value="1"/>
</dbReference>
<dbReference type="EMBL" id="LMWP01000009">
    <property type="protein sequence ID" value="KUN30755.1"/>
    <property type="molecule type" value="Genomic_DNA"/>
</dbReference>
<name>A0A101QIW9_STRCK</name>
<feature type="chain" id="PRO_5007103892" description="Lipoprotein" evidence="1">
    <location>
        <begin position="29"/>
        <end position="178"/>
    </location>
</feature>
<keyword evidence="1" id="KW-0732">Signal</keyword>
<comment type="caution">
    <text evidence="2">The sequence shown here is derived from an EMBL/GenBank/DDBJ whole genome shotgun (WGS) entry which is preliminary data.</text>
</comment>
<protein>
    <recommendedName>
        <fullName evidence="4">Lipoprotein</fullName>
    </recommendedName>
</protein>
<feature type="signal peptide" evidence="1">
    <location>
        <begin position="1"/>
        <end position="28"/>
    </location>
</feature>
<evidence type="ECO:0008006" key="4">
    <source>
        <dbReference type="Google" id="ProtNLM"/>
    </source>
</evidence>
<dbReference type="AlphaFoldDB" id="A0A101QIW9"/>
<sequence>MTNIRPRTSAFFASVALTAVTGCGVTSAEGSDDVTYAGISTSSDAADAVVKVSSGIHDLIEVEGKPSDGSPGVQGCAGKDREKYFKIFHAWSFYPASAADLDVAMENLKEGLPKQGWKIVQYGPDTSANRNVVLIADNDGRRAGVHIAQMKKRNPPKLSLTVVSGCYQVPDGQEVEHF</sequence>
<organism evidence="2 3">
    <name type="scientific">Streptomyces corchorusii</name>
    <name type="common">Streptomyces chibaensis</name>
    <dbReference type="NCBI Taxonomy" id="1903"/>
    <lineage>
        <taxon>Bacteria</taxon>
        <taxon>Bacillati</taxon>
        <taxon>Actinomycetota</taxon>
        <taxon>Actinomycetes</taxon>
        <taxon>Kitasatosporales</taxon>
        <taxon>Streptomycetaceae</taxon>
        <taxon>Streptomyces</taxon>
    </lineage>
</organism>
<gene>
    <name evidence="2" type="ORF">AQJ11_11120</name>
</gene>
<evidence type="ECO:0000313" key="3">
    <source>
        <dbReference type="Proteomes" id="UP000053398"/>
    </source>
</evidence>
<evidence type="ECO:0000313" key="2">
    <source>
        <dbReference type="EMBL" id="KUN30755.1"/>
    </source>
</evidence>
<proteinExistence type="predicted"/>
<dbReference type="Proteomes" id="UP000053398">
    <property type="component" value="Unassembled WGS sequence"/>
</dbReference>
<keyword evidence="3" id="KW-1185">Reference proteome</keyword>
<reference evidence="2 3" key="1">
    <citation type="submission" date="2015-10" db="EMBL/GenBank/DDBJ databases">
        <title>Draft genome sequence of Streptomyces corchorusii DSM 40340, type strain for the species Streptomyces corchorusii.</title>
        <authorList>
            <person name="Ruckert C."/>
            <person name="Winkler A."/>
            <person name="Kalinowski J."/>
            <person name="Kampfer P."/>
            <person name="Glaeser S."/>
        </authorList>
    </citation>
    <scope>NUCLEOTIDE SEQUENCE [LARGE SCALE GENOMIC DNA]</scope>
    <source>
        <strain evidence="2 3">DSM 40340</strain>
    </source>
</reference>
<dbReference type="RefSeq" id="WP_059262926.1">
    <property type="nucleotide sequence ID" value="NZ_KQ948354.1"/>
</dbReference>